<keyword evidence="1" id="KW-1133">Transmembrane helix</keyword>
<accession>A0AAJ1WVD0</accession>
<dbReference type="EMBL" id="JAUSWL010000003">
    <property type="protein sequence ID" value="MDQ0543027.1"/>
    <property type="molecule type" value="Genomic_DNA"/>
</dbReference>
<feature type="transmembrane region" description="Helical" evidence="1">
    <location>
        <begin position="87"/>
        <end position="108"/>
    </location>
</feature>
<feature type="transmembrane region" description="Helical" evidence="1">
    <location>
        <begin position="178"/>
        <end position="196"/>
    </location>
</feature>
<feature type="transmembrane region" description="Helical" evidence="1">
    <location>
        <begin position="25"/>
        <end position="49"/>
    </location>
</feature>
<organism evidence="2 3">
    <name type="scientific">Methylobacterium brachiatum</name>
    <dbReference type="NCBI Taxonomy" id="269660"/>
    <lineage>
        <taxon>Bacteria</taxon>
        <taxon>Pseudomonadati</taxon>
        <taxon>Pseudomonadota</taxon>
        <taxon>Alphaproteobacteria</taxon>
        <taxon>Hyphomicrobiales</taxon>
        <taxon>Methylobacteriaceae</taxon>
        <taxon>Methylobacterium</taxon>
    </lineage>
</organism>
<keyword evidence="1" id="KW-0472">Membrane</keyword>
<protein>
    <submittedName>
        <fullName evidence="2">Uncharacterized protein</fullName>
    </submittedName>
</protein>
<evidence type="ECO:0000256" key="1">
    <source>
        <dbReference type="SAM" id="Phobius"/>
    </source>
</evidence>
<name>A0AAJ1WVD0_9HYPH</name>
<feature type="transmembrane region" description="Helical" evidence="1">
    <location>
        <begin position="233"/>
        <end position="253"/>
    </location>
</feature>
<gene>
    <name evidence="2" type="ORF">QO001_001953</name>
</gene>
<feature type="transmembrane region" description="Helical" evidence="1">
    <location>
        <begin position="55"/>
        <end position="80"/>
    </location>
</feature>
<dbReference type="Proteomes" id="UP001223420">
    <property type="component" value="Unassembled WGS sequence"/>
</dbReference>
<sequence length="261" mass="26797">MSLIAAKIAITPTLMWAVSAASRRWGSLVGGLLSGLPLTSAPISIYLALEQGAGFAAEAAIGSVEGLGAVTLCYLAYAVCAPRMGPVASLCAALSAFILGGLLLHGLIRPGLWLATAIDVPIMALVVALCPQAAGPDAPTCRPRPPRWDMPARLAAATALVLLVSTLAPYLGSGLSGLLAPIPIISWPLIAFARFQDGVRASLDVVRGSAQGAFGVLAFYVCIHLLLGRTDMVTAYAVSIALSAACVLPWLFVGRRIRAAG</sequence>
<evidence type="ECO:0000313" key="3">
    <source>
        <dbReference type="Proteomes" id="UP001223420"/>
    </source>
</evidence>
<feature type="transmembrane region" description="Helical" evidence="1">
    <location>
        <begin position="208"/>
        <end position="227"/>
    </location>
</feature>
<keyword evidence="1" id="KW-0812">Transmembrane</keyword>
<proteinExistence type="predicted"/>
<comment type="caution">
    <text evidence="2">The sequence shown here is derived from an EMBL/GenBank/DDBJ whole genome shotgun (WGS) entry which is preliminary data.</text>
</comment>
<evidence type="ECO:0000313" key="2">
    <source>
        <dbReference type="EMBL" id="MDQ0543027.1"/>
    </source>
</evidence>
<dbReference type="RefSeq" id="WP_230365937.1">
    <property type="nucleotide sequence ID" value="NZ_JAJALK010000004.1"/>
</dbReference>
<reference evidence="2" key="1">
    <citation type="submission" date="2023-07" db="EMBL/GenBank/DDBJ databases">
        <title>Genomic Encyclopedia of Type Strains, Phase IV (KMG-IV): sequencing the most valuable type-strain genomes for metagenomic binning, comparative biology and taxonomic classification.</title>
        <authorList>
            <person name="Goeker M."/>
        </authorList>
    </citation>
    <scope>NUCLEOTIDE SEQUENCE</scope>
    <source>
        <strain evidence="2">DSM 19569</strain>
    </source>
</reference>
<dbReference type="AlphaFoldDB" id="A0AAJ1WVD0"/>